<dbReference type="InterPro" id="IPR030895">
    <property type="entry name" value="T5SS_PEPC_rpt"/>
</dbReference>
<dbReference type="InterPro" id="IPR011050">
    <property type="entry name" value="Pectin_lyase_fold/virulence"/>
</dbReference>
<reference evidence="4 5" key="1">
    <citation type="submission" date="2024-04" db="EMBL/GenBank/DDBJ databases">
        <title>A novel species isolated from cricket.</title>
        <authorList>
            <person name="Wang H.-C."/>
        </authorList>
    </citation>
    <scope>NUCLEOTIDE SEQUENCE [LARGE SCALE GENOMIC DNA]</scope>
    <source>
        <strain evidence="4 5">WL0021</strain>
    </source>
</reference>
<dbReference type="Gene3D" id="2.40.128.130">
    <property type="entry name" value="Autotransporter beta-domain"/>
    <property type="match status" value="1"/>
</dbReference>
<dbReference type="RefSeq" id="WP_346337819.1">
    <property type="nucleotide sequence ID" value="NZ_JBBYXI010000009.1"/>
</dbReference>
<name>A0ABV0BM67_9HYPH</name>
<dbReference type="Pfam" id="PF03797">
    <property type="entry name" value="Autotransporter"/>
    <property type="match status" value="1"/>
</dbReference>
<dbReference type="InterPro" id="IPR036709">
    <property type="entry name" value="Autotransporte_beta_dom_sf"/>
</dbReference>
<dbReference type="InterPro" id="IPR051551">
    <property type="entry name" value="Autotransporter_adhesion"/>
</dbReference>
<evidence type="ECO:0000256" key="1">
    <source>
        <dbReference type="SAM" id="MobiDB-lite"/>
    </source>
</evidence>
<evidence type="ECO:0000313" key="4">
    <source>
        <dbReference type="EMBL" id="MEN3931772.1"/>
    </source>
</evidence>
<feature type="chain" id="PRO_5046592347" evidence="2">
    <location>
        <begin position="27"/>
        <end position="1271"/>
    </location>
</feature>
<comment type="caution">
    <text evidence="4">The sequence shown here is derived from an EMBL/GenBank/DDBJ whole genome shotgun (WGS) entry which is preliminary data.</text>
</comment>
<sequence length="1271" mass="128726">MNTSRFGFYASVAAIAIFSFTSSLQAQVYIDTNETVPGTQSSPWNVSDKLYIGNTGTGSLSISNGGSVISTTSNIGYETGSTGTVVVTGAGSNWNIISAGTGVNDPNGTLLVGYYGDASLTISNGGIVSSAAAASIGMMSGSTGTVEVTGTGSSWDVAHLYVGFYGNASLTISDGATVNVLDTSAHNRIGMMSGSTGTVVVTGAGSSWNTTGGMDVGYSGNGSLTISDGATVSSNGSSIGKSDDSKGIVVVTGAGSSWNTTGGMYVGQSGNSNGYLIISNGATVTSANTTGYSTSSYIGNYATGAAVVTGAGSTWNIIGSTAYLYVGNFGNGTLTISDGGQVTSGMGVIGRYNQSTSNVVVTGTGSSWTSTAGLTVGSAGTGSLLISDGGTVSNTYSHIGSSGQGNVVVTGAGSTWINTGALSVGGSGKGTLTISDGGQVTNSQGATIGTQVRGEGLVEVTGAGSQWNNNGYLRVGENGTGSLVISDGGSVSNKSYSMIGYSSNSQGTAVVTGTGSHWNNNGYLRVGYSGTGSLFIADGGAVSNVQASIGYEVGSTGIVKVTGVGSSWNNIGTFDVGYSGNGTLTITDGGQVTSNQDANIGTQLTGEGFVEVTGAGSQWNNNGYLRVGENGTGSLVISDGGVVTGTVIIANRQSASGFLSIGAEAGGIPVAPGTINTPSVAFGAGNGTIVFNHTAVETDNYTFAPRISGNGTVNVLAGVTTFTGNNIYSGTTTVAGGTLKAGAASAFSPASDFVVESAGTLDLNGTSQTIASLANAGTVSLASSTSVGNTLTITGALAGNGGSFIMNTVLDGDASATDQIILDGGSASGASSLVINNQGGTGTKTKVGIMVVSAVNGATTSEDSFVLSPASSGYRSTTQSIVAGAYDYSLVRGGNGGDANSFYLTSFDSPVVPTPEPQPQPDPEPGTTPDKGNGSSPQPDISGGNKGSSAVPAIPTYRPEAGIYLSNQRVAQTMFMTTLRDREGYAQTVNGKQGNSYAGWGRATGNRSKGQAGSGSLNTQADVWMAQLGVDLLYLEGQHGTMHAGLMGGFGKADTKASSRMRSQYKADGSVDGYSVGVYGTWYQNEKDGTGLYADGWAQYGWYDNEVRGVGLTKEEYNSETFTASLEVGYGFELSHSDNWRIMFEPQAQVIYVNYSADRHIEQSGTVVRLKNDDGFITRVGGRLYGIYTYEDGSTLRPYMEANWWHHQKSGALLMNGDYVKGGAPKNLAEIKLGVQGEFARNWSVWGHASGQIGDRNYNAIGGQLGVKYTW</sequence>
<dbReference type="PROSITE" id="PS51208">
    <property type="entry name" value="AUTOTRANSPORTER"/>
    <property type="match status" value="1"/>
</dbReference>
<dbReference type="PANTHER" id="PTHR35037">
    <property type="entry name" value="C-TERMINAL REGION OF AIDA-LIKE PROTEIN"/>
    <property type="match status" value="1"/>
</dbReference>
<organism evidence="4 5">
    <name type="scientific">Hohaiivirga grylli</name>
    <dbReference type="NCBI Taxonomy" id="3133970"/>
    <lineage>
        <taxon>Bacteria</taxon>
        <taxon>Pseudomonadati</taxon>
        <taxon>Pseudomonadota</taxon>
        <taxon>Alphaproteobacteria</taxon>
        <taxon>Hyphomicrobiales</taxon>
        <taxon>Methylobacteriaceae</taxon>
        <taxon>Hohaiivirga</taxon>
    </lineage>
</organism>
<feature type="signal peptide" evidence="2">
    <location>
        <begin position="1"/>
        <end position="26"/>
    </location>
</feature>
<dbReference type="InterPro" id="IPR006315">
    <property type="entry name" value="OM_autotransptr_brl_dom"/>
</dbReference>
<keyword evidence="2" id="KW-0732">Signal</keyword>
<dbReference type="Gene3D" id="2.160.20.20">
    <property type="match status" value="1"/>
</dbReference>
<evidence type="ECO:0000259" key="3">
    <source>
        <dbReference type="PROSITE" id="PS51208"/>
    </source>
</evidence>
<feature type="compositionally biased region" description="Pro residues" evidence="1">
    <location>
        <begin position="912"/>
        <end position="926"/>
    </location>
</feature>
<dbReference type="EMBL" id="JBBYXI010000009">
    <property type="protein sequence ID" value="MEN3931772.1"/>
    <property type="molecule type" value="Genomic_DNA"/>
</dbReference>
<feature type="region of interest" description="Disordered" evidence="1">
    <location>
        <begin position="902"/>
        <end position="953"/>
    </location>
</feature>
<dbReference type="Proteomes" id="UP001418637">
    <property type="component" value="Unassembled WGS sequence"/>
</dbReference>
<keyword evidence="5" id="KW-1185">Reference proteome</keyword>
<dbReference type="InterPro" id="IPR012332">
    <property type="entry name" value="Autotransporter_pectin_lyase_C"/>
</dbReference>
<dbReference type="PANTHER" id="PTHR35037:SF3">
    <property type="entry name" value="C-TERMINAL REGION OF AIDA-LIKE PROTEIN"/>
    <property type="match status" value="1"/>
</dbReference>
<dbReference type="Pfam" id="PF18883">
    <property type="entry name" value="AC_1"/>
    <property type="match status" value="1"/>
</dbReference>
<protein>
    <submittedName>
        <fullName evidence="4">Autotransporter outer membrane beta-barrel domain-containing protein</fullName>
    </submittedName>
</protein>
<evidence type="ECO:0000256" key="2">
    <source>
        <dbReference type="SAM" id="SignalP"/>
    </source>
</evidence>
<feature type="domain" description="Autotransporter" evidence="3">
    <location>
        <begin position="992"/>
        <end position="1271"/>
    </location>
</feature>
<gene>
    <name evidence="4" type="ORF">WJT86_11975</name>
</gene>
<dbReference type="SUPFAM" id="SSF103515">
    <property type="entry name" value="Autotransporter"/>
    <property type="match status" value="1"/>
</dbReference>
<evidence type="ECO:0000313" key="5">
    <source>
        <dbReference type="Proteomes" id="UP001418637"/>
    </source>
</evidence>
<dbReference type="NCBIfam" id="TIGR01414">
    <property type="entry name" value="autotrans_barl"/>
    <property type="match status" value="1"/>
</dbReference>
<dbReference type="InterPro" id="IPR005546">
    <property type="entry name" value="Autotransporte_beta"/>
</dbReference>
<accession>A0ABV0BM67</accession>
<dbReference type="SMART" id="SM00869">
    <property type="entry name" value="Autotransporter"/>
    <property type="match status" value="1"/>
</dbReference>
<proteinExistence type="predicted"/>
<dbReference type="CDD" id="cd01344">
    <property type="entry name" value="PL2_Passenger_AT"/>
    <property type="match status" value="1"/>
</dbReference>
<dbReference type="InterPro" id="IPR043990">
    <property type="entry name" value="AC_1"/>
</dbReference>
<dbReference type="NCBIfam" id="TIGR04393">
    <property type="entry name" value="rpt_T5SS_PEPC"/>
    <property type="match status" value="12"/>
</dbReference>
<dbReference type="SUPFAM" id="SSF51126">
    <property type="entry name" value="Pectin lyase-like"/>
    <property type="match status" value="1"/>
</dbReference>